<dbReference type="EMBL" id="LR797127">
    <property type="protein sequence ID" value="CAB4188244.1"/>
    <property type="molecule type" value="Genomic_DNA"/>
</dbReference>
<feature type="non-terminal residue" evidence="1">
    <location>
        <position position="1"/>
    </location>
</feature>
<proteinExistence type="predicted"/>
<gene>
    <name evidence="1" type="ORF">UFOVP1181_1</name>
</gene>
<evidence type="ECO:0000313" key="1">
    <source>
        <dbReference type="EMBL" id="CAB4188244.1"/>
    </source>
</evidence>
<name>A0A6J5R976_9CAUD</name>
<sequence>REFGRVIQASKELFKDEPLPT</sequence>
<protein>
    <submittedName>
        <fullName evidence="1">Uncharacterized protein</fullName>
    </submittedName>
</protein>
<accession>A0A6J5R976</accession>
<organism evidence="1">
    <name type="scientific">uncultured Caudovirales phage</name>
    <dbReference type="NCBI Taxonomy" id="2100421"/>
    <lineage>
        <taxon>Viruses</taxon>
        <taxon>Duplodnaviria</taxon>
        <taxon>Heunggongvirae</taxon>
        <taxon>Uroviricota</taxon>
        <taxon>Caudoviricetes</taxon>
        <taxon>Peduoviridae</taxon>
        <taxon>Maltschvirus</taxon>
        <taxon>Maltschvirus maltsch</taxon>
    </lineage>
</organism>
<reference evidence="1" key="1">
    <citation type="submission" date="2020-05" db="EMBL/GenBank/DDBJ databases">
        <authorList>
            <person name="Chiriac C."/>
            <person name="Salcher M."/>
            <person name="Ghai R."/>
            <person name="Kavagutti S V."/>
        </authorList>
    </citation>
    <scope>NUCLEOTIDE SEQUENCE</scope>
</reference>